<dbReference type="EMBL" id="LGUV01000121">
    <property type="protein sequence ID" value="KOG55085.1"/>
    <property type="molecule type" value="Genomic_DNA"/>
</dbReference>
<proteinExistence type="predicted"/>
<dbReference type="SUPFAM" id="SSF51735">
    <property type="entry name" value="NAD(P)-binding Rossmann-fold domains"/>
    <property type="match status" value="1"/>
</dbReference>
<evidence type="ECO:0000313" key="2">
    <source>
        <dbReference type="EMBL" id="KOG55085.1"/>
    </source>
</evidence>
<reference evidence="3" key="1">
    <citation type="submission" date="2015-07" db="EMBL/GenBank/DDBJ databases">
        <authorList>
            <consortium name="Consortium for Microbial Forensics and Genomics (microFORGE)"/>
            <person name="Knight B.M."/>
            <person name="Roberts D.P."/>
            <person name="Lin D."/>
            <person name="Hari K."/>
            <person name="Fletcher J."/>
            <person name="Melcher U."/>
            <person name="Blagden T."/>
            <person name="Winegar R.A."/>
        </authorList>
    </citation>
    <scope>NUCLEOTIDE SEQUENCE [LARGE SCALE GENOMIC DNA]</scope>
    <source>
        <strain evidence="3">NRRL B-1447</strain>
    </source>
</reference>
<organism evidence="2 3">
    <name type="scientific">Streptomyces virginiae</name>
    <name type="common">Streptomyces cinnamonensis</name>
    <dbReference type="NCBI Taxonomy" id="1961"/>
    <lineage>
        <taxon>Bacteria</taxon>
        <taxon>Bacillati</taxon>
        <taxon>Actinomycetota</taxon>
        <taxon>Actinomycetes</taxon>
        <taxon>Kitasatosporales</taxon>
        <taxon>Streptomycetaceae</taxon>
        <taxon>Streptomyces</taxon>
    </lineage>
</organism>
<dbReference type="OrthoDB" id="3174087at2"/>
<dbReference type="GO" id="GO:0005737">
    <property type="term" value="C:cytoplasm"/>
    <property type="evidence" value="ECO:0007669"/>
    <property type="project" value="TreeGrafter"/>
</dbReference>
<dbReference type="InterPro" id="IPR051783">
    <property type="entry name" value="NAD(P)-dependent_oxidoreduct"/>
</dbReference>
<dbReference type="PANTHER" id="PTHR48079">
    <property type="entry name" value="PROTEIN YEEZ"/>
    <property type="match status" value="1"/>
</dbReference>
<dbReference type="InterPro" id="IPR001509">
    <property type="entry name" value="Epimerase_deHydtase"/>
</dbReference>
<dbReference type="AlphaFoldDB" id="A0A0L8MXP1"/>
<sequence>MSTRRIVVTGATGFVGSAVLRRLAAQDPRAVVRATSRTPPPAATHGVRWVDADLADEQSLRGVCEGADVLLSLASYIGPDADRCAAVNSAGAAALVAEARRAGVERIVHLSTCAVYGPGPHRGQDVADLTPAPVSPASAGRLAGEGPVLEAGGLVLRAGLVLGTGDRWAVPALVDAFRRVPARWGGGEGLASFVDVDDLARLIVAFALGGGAAAGTTGVLHAHHPEPVRNGDLMDALAEHRVLSARPEEDWPWHRCLEALAATPGWVSERQFTLLARDHWYRADAAWELAGITPGPGPLSRIGPAAAWYRGRGGAAPG</sequence>
<name>A0A0L8MXP1_STRVG</name>
<dbReference type="Proteomes" id="UP000037084">
    <property type="component" value="Unassembled WGS sequence"/>
</dbReference>
<dbReference type="InterPro" id="IPR036291">
    <property type="entry name" value="NAD(P)-bd_dom_sf"/>
</dbReference>
<protein>
    <submittedName>
        <fullName evidence="2">Autoregulator biosynthesis protein</fullName>
    </submittedName>
</protein>
<comment type="caution">
    <text evidence="2">The sequence shown here is derived from an EMBL/GenBank/DDBJ whole genome shotgun (WGS) entry which is preliminary data.</text>
</comment>
<dbReference type="PANTHER" id="PTHR48079:SF6">
    <property type="entry name" value="NAD(P)-BINDING DOMAIN-CONTAINING PROTEIN-RELATED"/>
    <property type="match status" value="1"/>
</dbReference>
<dbReference type="GO" id="GO:0004029">
    <property type="term" value="F:aldehyde dehydrogenase (NAD+) activity"/>
    <property type="evidence" value="ECO:0007669"/>
    <property type="project" value="TreeGrafter"/>
</dbReference>
<evidence type="ECO:0000259" key="1">
    <source>
        <dbReference type="Pfam" id="PF01370"/>
    </source>
</evidence>
<gene>
    <name evidence="2" type="ORF">ADK75_12745</name>
</gene>
<evidence type="ECO:0000313" key="3">
    <source>
        <dbReference type="Proteomes" id="UP000037084"/>
    </source>
</evidence>
<dbReference type="RefSeq" id="WP_053170383.1">
    <property type="nucleotide sequence ID" value="NZ_LGUV01000121.1"/>
</dbReference>
<feature type="domain" description="NAD-dependent epimerase/dehydratase" evidence="1">
    <location>
        <begin position="6"/>
        <end position="206"/>
    </location>
</feature>
<accession>A0A0L8MXP1</accession>
<dbReference type="PATRIC" id="fig|1961.12.peg.2942"/>
<dbReference type="Gene3D" id="3.40.50.720">
    <property type="entry name" value="NAD(P)-binding Rossmann-like Domain"/>
    <property type="match status" value="1"/>
</dbReference>
<dbReference type="Pfam" id="PF01370">
    <property type="entry name" value="Epimerase"/>
    <property type="match status" value="1"/>
</dbReference>